<evidence type="ECO:0000313" key="10">
    <source>
        <dbReference type="EMBL" id="EPB68021.1"/>
    </source>
</evidence>
<dbReference type="PANTHER" id="PTHR45695">
    <property type="entry name" value="LEUCOKININ RECEPTOR-RELATED"/>
    <property type="match status" value="1"/>
</dbReference>
<name>A0A0D6LDM9_9BILA</name>
<dbReference type="SUPFAM" id="SSF81321">
    <property type="entry name" value="Family A G protein-coupled receptor-like"/>
    <property type="match status" value="1"/>
</dbReference>
<dbReference type="EMBL" id="KE125521">
    <property type="protein sequence ID" value="EPB68021.1"/>
    <property type="molecule type" value="Genomic_DNA"/>
</dbReference>
<evidence type="ECO:0000256" key="3">
    <source>
        <dbReference type="ARBA" id="ARBA00022989"/>
    </source>
</evidence>
<evidence type="ECO:0000256" key="5">
    <source>
        <dbReference type="ARBA" id="ARBA00023136"/>
    </source>
</evidence>
<dbReference type="GO" id="GO:0004930">
    <property type="term" value="F:G protein-coupled receptor activity"/>
    <property type="evidence" value="ECO:0007669"/>
    <property type="project" value="UniProtKB-KW"/>
</dbReference>
<feature type="compositionally biased region" description="Polar residues" evidence="8">
    <location>
        <begin position="226"/>
        <end position="237"/>
    </location>
</feature>
<evidence type="ECO:0000256" key="8">
    <source>
        <dbReference type="SAM" id="MobiDB-lite"/>
    </source>
</evidence>
<dbReference type="AlphaFoldDB" id="A0A0D6LDM9"/>
<dbReference type="PANTHER" id="PTHR45695:SF15">
    <property type="entry name" value="OPSIN RH2"/>
    <property type="match status" value="1"/>
</dbReference>
<dbReference type="InterPro" id="IPR000276">
    <property type="entry name" value="GPCR_Rhodpsn"/>
</dbReference>
<dbReference type="GO" id="GO:0005886">
    <property type="term" value="C:plasma membrane"/>
    <property type="evidence" value="ECO:0007669"/>
    <property type="project" value="TreeGrafter"/>
</dbReference>
<dbReference type="Pfam" id="PF00001">
    <property type="entry name" value="7tm_1"/>
    <property type="match status" value="1"/>
</dbReference>
<feature type="region of interest" description="Disordered" evidence="8">
    <location>
        <begin position="201"/>
        <end position="237"/>
    </location>
</feature>
<keyword evidence="4" id="KW-0297">G-protein coupled receptor</keyword>
<feature type="transmembrane region" description="Helical" evidence="9">
    <location>
        <begin position="98"/>
        <end position="122"/>
    </location>
</feature>
<sequence>MKTSRENSIFLGRQDIAGRRTRCAMSFELCGLDTRRVVINASPMSRLREDENFKINKRVMSATEYDDYDYDSEANLTDAEYEDLVRATLWPQTVEKSFVVVLMSMMVVGVIGNTLVVVVVISKRSMGHLKNRVAAKDCSTFGDRLSMPLQQREQSYAASNQRVVRNGQRAADTAGRRLGIQPRGIFVVNKSVKTHVDLAGTHKVQGANETPHETQEAEEREGGASRSRNNLETQTCSAAKHRSAKLLRSSWWLSSQTILQTPTNQHVLPTPRTSRRLRRFSVLRWGEETHLGHLLISCFLGERTAPRRVLTSSPQELGDAAEAEVLHEYMRNQRDILDDAHSRKQTRVHNMNWSQMNIFLTNLACADLLILIFCLPPTVINDVTKTFWFSEVFCKSILFFQLDWLFGCVFFMEMLCSFNLEKVEELNAK</sequence>
<keyword evidence="11" id="KW-1185">Reference proteome</keyword>
<evidence type="ECO:0000256" key="6">
    <source>
        <dbReference type="ARBA" id="ARBA00023170"/>
    </source>
</evidence>
<feature type="compositionally biased region" description="Basic and acidic residues" evidence="8">
    <location>
        <begin position="210"/>
        <end position="223"/>
    </location>
</feature>
<evidence type="ECO:0000256" key="7">
    <source>
        <dbReference type="ARBA" id="ARBA00023224"/>
    </source>
</evidence>
<keyword evidence="2 9" id="KW-0812">Transmembrane</keyword>
<accession>A0A0D6LDM9</accession>
<comment type="subcellular location">
    <subcellularLocation>
        <location evidence="1">Membrane</location>
        <topology evidence="1">Multi-pass membrane protein</topology>
    </subcellularLocation>
</comment>
<gene>
    <name evidence="10" type="ORF">ANCCEY_12893</name>
</gene>
<keyword evidence="6" id="KW-0675">Receptor</keyword>
<dbReference type="Proteomes" id="UP000054495">
    <property type="component" value="Unassembled WGS sequence"/>
</dbReference>
<reference evidence="10 11" key="1">
    <citation type="submission" date="2013-05" db="EMBL/GenBank/DDBJ databases">
        <title>Draft genome of the parasitic nematode Anyclostoma ceylanicum.</title>
        <authorList>
            <person name="Mitreva M."/>
        </authorList>
    </citation>
    <scope>NUCLEOTIDE SEQUENCE [LARGE SCALE GENOMIC DNA]</scope>
</reference>
<evidence type="ECO:0000313" key="11">
    <source>
        <dbReference type="Proteomes" id="UP000054495"/>
    </source>
</evidence>
<keyword evidence="3 9" id="KW-1133">Transmembrane helix</keyword>
<organism evidence="10 11">
    <name type="scientific">Ancylostoma ceylanicum</name>
    <dbReference type="NCBI Taxonomy" id="53326"/>
    <lineage>
        <taxon>Eukaryota</taxon>
        <taxon>Metazoa</taxon>
        <taxon>Ecdysozoa</taxon>
        <taxon>Nematoda</taxon>
        <taxon>Chromadorea</taxon>
        <taxon>Rhabditida</taxon>
        <taxon>Rhabditina</taxon>
        <taxon>Rhabditomorpha</taxon>
        <taxon>Strongyloidea</taxon>
        <taxon>Ancylostomatidae</taxon>
        <taxon>Ancylostomatinae</taxon>
        <taxon>Ancylostoma</taxon>
    </lineage>
</organism>
<keyword evidence="7" id="KW-0807">Transducer</keyword>
<feature type="transmembrane region" description="Helical" evidence="9">
    <location>
        <begin position="357"/>
        <end position="378"/>
    </location>
</feature>
<feature type="transmembrane region" description="Helical" evidence="9">
    <location>
        <begin position="398"/>
        <end position="420"/>
    </location>
</feature>
<keyword evidence="5 9" id="KW-0472">Membrane</keyword>
<evidence type="ECO:0000256" key="2">
    <source>
        <dbReference type="ARBA" id="ARBA00022692"/>
    </source>
</evidence>
<proteinExistence type="predicted"/>
<dbReference type="Gene3D" id="1.20.1070.10">
    <property type="entry name" value="Rhodopsin 7-helix transmembrane proteins"/>
    <property type="match status" value="1"/>
</dbReference>
<protein>
    <recommendedName>
        <fullName evidence="12">G-protein coupled receptors family 1 profile domain-containing protein</fullName>
    </recommendedName>
</protein>
<evidence type="ECO:0008006" key="12">
    <source>
        <dbReference type="Google" id="ProtNLM"/>
    </source>
</evidence>
<evidence type="ECO:0000256" key="1">
    <source>
        <dbReference type="ARBA" id="ARBA00004141"/>
    </source>
</evidence>
<evidence type="ECO:0000256" key="9">
    <source>
        <dbReference type="SAM" id="Phobius"/>
    </source>
</evidence>
<evidence type="ECO:0000256" key="4">
    <source>
        <dbReference type="ARBA" id="ARBA00023040"/>
    </source>
</evidence>